<dbReference type="EMBL" id="GL378387">
    <property type="protein sequence ID" value="EFJ42066.1"/>
    <property type="molecule type" value="Genomic_DNA"/>
</dbReference>
<dbReference type="InterPro" id="IPR029044">
    <property type="entry name" value="Nucleotide-diphossugar_trans"/>
</dbReference>
<evidence type="ECO:0000259" key="3">
    <source>
        <dbReference type="Pfam" id="PF03407"/>
    </source>
</evidence>
<comment type="subcellular location">
    <subcellularLocation>
        <location evidence="2">Golgi apparatus membrane</location>
        <topology evidence="2">Single-pass type II membrane protein</topology>
    </subcellularLocation>
</comment>
<dbReference type="SUPFAM" id="SSF53448">
    <property type="entry name" value="Nucleotide-diphospho-sugar transferases"/>
    <property type="match status" value="1"/>
</dbReference>
<dbReference type="Pfam" id="PF03407">
    <property type="entry name" value="Nucleotid_trans"/>
    <property type="match status" value="1"/>
</dbReference>
<dbReference type="OrthoDB" id="540503at2759"/>
<dbReference type="KEGG" id="vcn:VOLCADRAFT_83868"/>
<keyword evidence="2" id="KW-0328">Glycosyltransferase</keyword>
<keyword evidence="2" id="KW-0808">Transferase</keyword>
<dbReference type="FunCoup" id="D8UE50">
    <property type="interactions" value="243"/>
</dbReference>
<dbReference type="eggNOG" id="ENOG502QSJ9">
    <property type="taxonomic scope" value="Eukaryota"/>
</dbReference>
<dbReference type="InterPro" id="IPR005069">
    <property type="entry name" value="Nucl-diP-sugar_transferase"/>
</dbReference>
<evidence type="ECO:0000256" key="1">
    <source>
        <dbReference type="ARBA" id="ARBA00007033"/>
    </source>
</evidence>
<keyword evidence="2" id="KW-0812">Transmembrane</keyword>
<dbReference type="InterPro" id="IPR053250">
    <property type="entry name" value="Glycosyltransferase_77"/>
</dbReference>
<dbReference type="GO" id="GO:0000139">
    <property type="term" value="C:Golgi membrane"/>
    <property type="evidence" value="ECO:0007669"/>
    <property type="project" value="UniProtKB-SubCell"/>
</dbReference>
<feature type="domain" description="Nucleotide-diphospho-sugar transferase" evidence="3">
    <location>
        <begin position="50"/>
        <end position="270"/>
    </location>
</feature>
<dbReference type="PANTHER" id="PTHR46936">
    <property type="entry name" value="ARABINOSYLTRANSFERASE XEG113"/>
    <property type="match status" value="1"/>
</dbReference>
<dbReference type="GeneID" id="9622711"/>
<name>D8UE50_VOLCA</name>
<keyword evidence="5" id="KW-1185">Reference proteome</keyword>
<evidence type="ECO:0000256" key="2">
    <source>
        <dbReference type="RuleBase" id="RU363055"/>
    </source>
</evidence>
<sequence>MAIHSHFRNAFRRERVLPLLQDGLIMITWANHHYLDFAKTWVYNLKKSGVSGYMVGAMDDDMLKDLVELNINTWRMNTGITKRDLGWGSQNFHLMGRFKIKLIRDVLALDVTVVVSDIDTAWLKNPIPYFHRYPEADILTSTDQLSPTVKDDSLERFPDAGSAFNIGIMLFRPNSKEFVDEWVKALDDPKMWDQTAFNDLARKVGAALTPPKNLWMGYNGKLRVGVLPCALFASGHTFFVQHKYQELGLEPYVAHATFQYSGTPGKRHRFREEMLFADPPEYYDHPRGFVAIDMDIPKELLDRAAQPVLGAMTGDKLGDHFALVHHQLFRLRAAVAVAVITGRVVVLPPIWCQLDKYWAPLYDGNIPGTHWKKPFICPADHVLDLEGGWYPQRPEFGPHLEYREYSFFNNPRMNKAVNESRVTVVICKPGEADCSNGDAPAPDGVVRLAPQLNSDQINKALEAVRGFKIITLSNAAEAFKEFSSKEKQDQFVNRMNHYASVFCCLANNPGWIWYDFFADRPHQDRFRREFGAQWTPKHGDTRMEVEGYVPAKPLSGAATSHRRGLLDVLHHTDASYHASASLERDQQPHNSMVIAGGAGASSGALTPGELEQLQVVGLPRRLQSEREQLQEVRFLSAMELNAMFSSP</sequence>
<keyword evidence="2" id="KW-0333">Golgi apparatus</keyword>
<dbReference type="Proteomes" id="UP000001058">
    <property type="component" value="Unassembled WGS sequence"/>
</dbReference>
<dbReference type="AlphaFoldDB" id="D8UE50"/>
<keyword evidence="2" id="KW-0961">Cell wall biogenesis/degradation</keyword>
<protein>
    <recommendedName>
        <fullName evidence="2">Glycosyltransferase</fullName>
        <ecNumber evidence="2">2.4.2.-</ecNumber>
    </recommendedName>
</protein>
<reference evidence="4 5" key="1">
    <citation type="journal article" date="2010" name="Science">
        <title>Genomic analysis of organismal complexity in the multicellular green alga Volvox carteri.</title>
        <authorList>
            <person name="Prochnik S.E."/>
            <person name="Umen J."/>
            <person name="Nedelcu A.M."/>
            <person name="Hallmann A."/>
            <person name="Miller S.M."/>
            <person name="Nishii I."/>
            <person name="Ferris P."/>
            <person name="Kuo A."/>
            <person name="Mitros T."/>
            <person name="Fritz-Laylin L.K."/>
            <person name="Hellsten U."/>
            <person name="Chapman J."/>
            <person name="Simakov O."/>
            <person name="Rensing S.A."/>
            <person name="Terry A."/>
            <person name="Pangilinan J."/>
            <person name="Kapitonov V."/>
            <person name="Jurka J."/>
            <person name="Salamov A."/>
            <person name="Shapiro H."/>
            <person name="Schmutz J."/>
            <person name="Grimwood J."/>
            <person name="Lindquist E."/>
            <person name="Lucas S."/>
            <person name="Grigoriev I.V."/>
            <person name="Schmitt R."/>
            <person name="Kirk D."/>
            <person name="Rokhsar D.S."/>
        </authorList>
    </citation>
    <scope>NUCLEOTIDE SEQUENCE [LARGE SCALE GENOMIC DNA]</scope>
    <source>
        <strain evidence="5">f. Nagariensis / Eve</strain>
    </source>
</reference>
<proteinExistence type="inferred from homology"/>
<keyword evidence="2" id="KW-0735">Signal-anchor</keyword>
<organism evidence="5">
    <name type="scientific">Volvox carteri f. nagariensis</name>
    <dbReference type="NCBI Taxonomy" id="3068"/>
    <lineage>
        <taxon>Eukaryota</taxon>
        <taxon>Viridiplantae</taxon>
        <taxon>Chlorophyta</taxon>
        <taxon>core chlorophytes</taxon>
        <taxon>Chlorophyceae</taxon>
        <taxon>CS clade</taxon>
        <taxon>Chlamydomonadales</taxon>
        <taxon>Volvocaceae</taxon>
        <taxon>Volvox</taxon>
    </lineage>
</organism>
<comment type="similarity">
    <text evidence="1 2">Belongs to the glycosyltransferase 77 family.</text>
</comment>
<evidence type="ECO:0000313" key="5">
    <source>
        <dbReference type="Proteomes" id="UP000001058"/>
    </source>
</evidence>
<dbReference type="PANTHER" id="PTHR46936:SF1">
    <property type="entry name" value="ARABINOSYLTRANSFERASE XEG113"/>
    <property type="match status" value="1"/>
</dbReference>
<accession>D8UE50</accession>
<evidence type="ECO:0000313" key="4">
    <source>
        <dbReference type="EMBL" id="EFJ42066.1"/>
    </source>
</evidence>
<gene>
    <name evidence="4" type="ORF">VOLCADRAFT_83868</name>
</gene>
<dbReference type="GO" id="GO:0052325">
    <property type="term" value="P:cell wall pectin biosynthetic process"/>
    <property type="evidence" value="ECO:0007669"/>
    <property type="project" value="TreeGrafter"/>
</dbReference>
<dbReference type="InParanoid" id="D8UE50"/>
<dbReference type="RefSeq" id="XP_002956941.1">
    <property type="nucleotide sequence ID" value="XM_002956895.1"/>
</dbReference>
<dbReference type="GO" id="GO:0052636">
    <property type="term" value="F:arabinosyltransferase activity"/>
    <property type="evidence" value="ECO:0007669"/>
    <property type="project" value="TreeGrafter"/>
</dbReference>
<dbReference type="EC" id="2.4.2.-" evidence="2"/>